<proteinExistence type="predicted"/>
<name>A0A815GVI5_9BILA</name>
<evidence type="ECO:0000313" key="1">
    <source>
        <dbReference type="EMBL" id="CAF1345566.1"/>
    </source>
</evidence>
<dbReference type="AlphaFoldDB" id="A0A815GVI5"/>
<protein>
    <submittedName>
        <fullName evidence="1">Uncharacterized protein</fullName>
    </submittedName>
</protein>
<dbReference type="EMBL" id="CAJNOQ010014634">
    <property type="protein sequence ID" value="CAF1345566.1"/>
    <property type="molecule type" value="Genomic_DNA"/>
</dbReference>
<gene>
    <name evidence="1" type="ORF">GPM918_LOCUS30649</name>
    <name evidence="2" type="ORF">SRO942_LOCUS31267</name>
</gene>
<evidence type="ECO:0000313" key="2">
    <source>
        <dbReference type="EMBL" id="CAF4210774.1"/>
    </source>
</evidence>
<organism evidence="1 3">
    <name type="scientific">Didymodactylos carnosus</name>
    <dbReference type="NCBI Taxonomy" id="1234261"/>
    <lineage>
        <taxon>Eukaryota</taxon>
        <taxon>Metazoa</taxon>
        <taxon>Spiralia</taxon>
        <taxon>Gnathifera</taxon>
        <taxon>Rotifera</taxon>
        <taxon>Eurotatoria</taxon>
        <taxon>Bdelloidea</taxon>
        <taxon>Philodinida</taxon>
        <taxon>Philodinidae</taxon>
        <taxon>Didymodactylos</taxon>
    </lineage>
</organism>
<evidence type="ECO:0000313" key="3">
    <source>
        <dbReference type="Proteomes" id="UP000663829"/>
    </source>
</evidence>
<dbReference type="EMBL" id="CAJOBC010061326">
    <property type="protein sequence ID" value="CAF4210774.1"/>
    <property type="molecule type" value="Genomic_DNA"/>
</dbReference>
<sequence length="122" mass="14318">MHVRRLELVAQNLSCSACSFRTFQLKRYVTLKNTRSFSCHISKRHKTYVKFQAVDNVEDRNMDGRRDDCMIVNNEEFVSGDEITADFDGQNDNHSNCEEEKEKRCELLLIMKILHFLLALQS</sequence>
<reference evidence="1" key="1">
    <citation type="submission" date="2021-02" db="EMBL/GenBank/DDBJ databases">
        <authorList>
            <person name="Nowell W R."/>
        </authorList>
    </citation>
    <scope>NUCLEOTIDE SEQUENCE</scope>
</reference>
<keyword evidence="3" id="KW-1185">Reference proteome</keyword>
<dbReference type="Proteomes" id="UP000681722">
    <property type="component" value="Unassembled WGS sequence"/>
</dbReference>
<accession>A0A815GVI5</accession>
<dbReference type="Proteomes" id="UP000663829">
    <property type="component" value="Unassembled WGS sequence"/>
</dbReference>
<comment type="caution">
    <text evidence="1">The sequence shown here is derived from an EMBL/GenBank/DDBJ whole genome shotgun (WGS) entry which is preliminary data.</text>
</comment>